<proteinExistence type="inferred from homology"/>
<evidence type="ECO:0000256" key="3">
    <source>
        <dbReference type="PIRSR" id="PIRSR601461-1"/>
    </source>
</evidence>
<feature type="active site" evidence="3">
    <location>
        <position position="128"/>
    </location>
</feature>
<comment type="similarity">
    <text evidence="1 5">Belongs to the peptidase A1 family.</text>
</comment>
<keyword evidence="10" id="KW-1185">Reference proteome</keyword>
<evidence type="ECO:0000313" key="9">
    <source>
        <dbReference type="EMBL" id="KAF5377421.1"/>
    </source>
</evidence>
<dbReference type="InterPro" id="IPR034164">
    <property type="entry name" value="Pepsin-like_dom"/>
</dbReference>
<keyword evidence="4" id="KW-1015">Disulfide bond</keyword>
<keyword evidence="7" id="KW-0732">Signal</keyword>
<keyword evidence="5" id="KW-0378">Hydrolase</keyword>
<dbReference type="InterPro" id="IPR001969">
    <property type="entry name" value="Aspartic_peptidase_AS"/>
</dbReference>
<dbReference type="SUPFAM" id="SSF50630">
    <property type="entry name" value="Acid proteases"/>
    <property type="match status" value="1"/>
</dbReference>
<dbReference type="AlphaFoldDB" id="A0A8H5M1Q4"/>
<evidence type="ECO:0000313" key="10">
    <source>
        <dbReference type="Proteomes" id="UP000518752"/>
    </source>
</evidence>
<dbReference type="PANTHER" id="PTHR47966:SF51">
    <property type="entry name" value="BETA-SITE APP-CLEAVING ENZYME, ISOFORM A-RELATED"/>
    <property type="match status" value="1"/>
</dbReference>
<dbReference type="CDD" id="cd05471">
    <property type="entry name" value="pepsin_like"/>
    <property type="match status" value="1"/>
</dbReference>
<keyword evidence="5" id="KW-0645">Protease</keyword>
<evidence type="ECO:0000256" key="6">
    <source>
        <dbReference type="SAM" id="MobiDB-lite"/>
    </source>
</evidence>
<evidence type="ECO:0000259" key="8">
    <source>
        <dbReference type="PROSITE" id="PS51767"/>
    </source>
</evidence>
<feature type="chain" id="PRO_5034472653" description="Peptidase A1 domain-containing protein" evidence="7">
    <location>
        <begin position="19"/>
        <end position="422"/>
    </location>
</feature>
<comment type="caution">
    <text evidence="9">The sequence shown here is derived from an EMBL/GenBank/DDBJ whole genome shotgun (WGS) entry which is preliminary data.</text>
</comment>
<evidence type="ECO:0000256" key="2">
    <source>
        <dbReference type="ARBA" id="ARBA00022750"/>
    </source>
</evidence>
<feature type="active site" evidence="3">
    <location>
        <position position="307"/>
    </location>
</feature>
<dbReference type="FunFam" id="2.40.70.10:FF:000008">
    <property type="entry name" value="Cathepsin D"/>
    <property type="match status" value="1"/>
</dbReference>
<evidence type="ECO:0000256" key="7">
    <source>
        <dbReference type="SAM" id="SignalP"/>
    </source>
</evidence>
<dbReference type="Pfam" id="PF00026">
    <property type="entry name" value="Asp"/>
    <property type="match status" value="1"/>
</dbReference>
<accession>A0A8H5M1Q4</accession>
<dbReference type="EMBL" id="JAACJN010000083">
    <property type="protein sequence ID" value="KAF5377421.1"/>
    <property type="molecule type" value="Genomic_DNA"/>
</dbReference>
<gene>
    <name evidence="9" type="ORF">D9757_009719</name>
</gene>
<protein>
    <recommendedName>
        <fullName evidence="8">Peptidase A1 domain-containing protein</fullName>
    </recommendedName>
</protein>
<dbReference type="PROSITE" id="PS51767">
    <property type="entry name" value="PEPTIDASE_A1"/>
    <property type="match status" value="1"/>
</dbReference>
<reference evidence="9 10" key="1">
    <citation type="journal article" date="2020" name="ISME J.">
        <title>Uncovering the hidden diversity of litter-decomposition mechanisms in mushroom-forming fungi.</title>
        <authorList>
            <person name="Floudas D."/>
            <person name="Bentzer J."/>
            <person name="Ahren D."/>
            <person name="Johansson T."/>
            <person name="Persson P."/>
            <person name="Tunlid A."/>
        </authorList>
    </citation>
    <scope>NUCLEOTIDE SEQUENCE [LARGE SCALE GENOMIC DNA]</scope>
    <source>
        <strain evidence="9 10">CBS 406.79</strain>
    </source>
</reference>
<feature type="signal peptide" evidence="7">
    <location>
        <begin position="1"/>
        <end position="18"/>
    </location>
</feature>
<dbReference type="GO" id="GO:0004190">
    <property type="term" value="F:aspartic-type endopeptidase activity"/>
    <property type="evidence" value="ECO:0007669"/>
    <property type="project" value="UniProtKB-KW"/>
</dbReference>
<name>A0A8H5M1Q4_9AGAR</name>
<evidence type="ECO:0000256" key="4">
    <source>
        <dbReference type="PIRSR" id="PIRSR601461-2"/>
    </source>
</evidence>
<dbReference type="InterPro" id="IPR033121">
    <property type="entry name" value="PEPTIDASE_A1"/>
</dbReference>
<dbReference type="PANTHER" id="PTHR47966">
    <property type="entry name" value="BETA-SITE APP-CLEAVING ENZYME, ISOFORM A-RELATED"/>
    <property type="match status" value="1"/>
</dbReference>
<dbReference type="PROSITE" id="PS00141">
    <property type="entry name" value="ASP_PROTEASE"/>
    <property type="match status" value="1"/>
</dbReference>
<evidence type="ECO:0000256" key="5">
    <source>
        <dbReference type="RuleBase" id="RU000454"/>
    </source>
</evidence>
<dbReference type="PRINTS" id="PR00792">
    <property type="entry name" value="PEPSIN"/>
</dbReference>
<dbReference type="InterPro" id="IPR021109">
    <property type="entry name" value="Peptidase_aspartic_dom_sf"/>
</dbReference>
<dbReference type="GO" id="GO:0006508">
    <property type="term" value="P:proteolysis"/>
    <property type="evidence" value="ECO:0007669"/>
    <property type="project" value="UniProtKB-KW"/>
</dbReference>
<feature type="domain" description="Peptidase A1" evidence="8">
    <location>
        <begin position="110"/>
        <end position="418"/>
    </location>
</feature>
<organism evidence="9 10">
    <name type="scientific">Collybiopsis confluens</name>
    <dbReference type="NCBI Taxonomy" id="2823264"/>
    <lineage>
        <taxon>Eukaryota</taxon>
        <taxon>Fungi</taxon>
        <taxon>Dikarya</taxon>
        <taxon>Basidiomycota</taxon>
        <taxon>Agaricomycotina</taxon>
        <taxon>Agaricomycetes</taxon>
        <taxon>Agaricomycetidae</taxon>
        <taxon>Agaricales</taxon>
        <taxon>Marasmiineae</taxon>
        <taxon>Omphalotaceae</taxon>
        <taxon>Collybiopsis</taxon>
    </lineage>
</organism>
<dbReference type="Gene3D" id="2.40.70.10">
    <property type="entry name" value="Acid Proteases"/>
    <property type="match status" value="2"/>
</dbReference>
<dbReference type="InterPro" id="IPR001461">
    <property type="entry name" value="Aspartic_peptidase_A1"/>
</dbReference>
<evidence type="ECO:0000256" key="1">
    <source>
        <dbReference type="ARBA" id="ARBA00007447"/>
    </source>
</evidence>
<feature type="region of interest" description="Disordered" evidence="6">
    <location>
        <begin position="24"/>
        <end position="45"/>
    </location>
</feature>
<sequence length="422" mass="45173">MLYKTSLASVLLAVLATATPLHRQRRSSIPLPERTSLTKPDGTFDHQRANAENIAIFNKYRQNLINLHRNTGCLPQGWEIKPVAALPLNVGENLKRRQVVQLSDEDETVWSGPLSIGTPAQGFSINFDTGSSDLWVPSSSCTSSACQSKSKYDASQSSTSSEQQGTFTIQYGDNTTVSGSIYNDTVVVAGITVTNQTFSAATTWSSNITSDSFDGILGLAFPQISQLNAQPFFNAALEQNAIGVGEFGFYLASSDSTLYLGGTDSDKFSGSFEFHDVNVSTGFWQISGCSIFTGDTEAVSDFETIIDSGASIMHGPPSAVETFYSTVPGSKLFDSEHGFYSFPCNSPPKVSFNWGNASFAISDANFNLGTTGEGSSDCIGALATQDAGLGENTWLLGASFMKNVYTVFSFDENAVGFAQLSK</sequence>
<keyword evidence="2 5" id="KW-0064">Aspartyl protease</keyword>
<dbReference type="Proteomes" id="UP000518752">
    <property type="component" value="Unassembled WGS sequence"/>
</dbReference>
<feature type="disulfide bond" evidence="4">
    <location>
        <begin position="141"/>
        <end position="146"/>
    </location>
</feature>
<dbReference type="OrthoDB" id="15189at2759"/>